<evidence type="ECO:0000313" key="3">
    <source>
        <dbReference type="Proteomes" id="UP000009231"/>
    </source>
</evidence>
<dbReference type="KEGG" id="mew:MSWAN_1811"/>
<dbReference type="eggNOG" id="arCOG10346">
    <property type="taxonomic scope" value="Archaea"/>
</dbReference>
<feature type="compositionally biased region" description="Polar residues" evidence="1">
    <location>
        <begin position="68"/>
        <end position="80"/>
    </location>
</feature>
<dbReference type="STRING" id="868131.MSWAN_1811"/>
<sequence length="131" mass="13128">MLVVVSGMFSPDKTTATNTSSDTVSTPVSTPTSSSNSSNSSSSASGIQVKVSDSGSWSGSYGDTSGSQTVDGSGSKTFEVTGSPSVVSACFQKKDGGSGTLTVEILEDGNVVETKSTSAQYGVVSIAHSFF</sequence>
<keyword evidence="3" id="KW-1185">Reference proteome</keyword>
<proteinExistence type="predicted"/>
<feature type="compositionally biased region" description="Low complexity" evidence="1">
    <location>
        <begin position="17"/>
        <end position="43"/>
    </location>
</feature>
<organism evidence="2 3">
    <name type="scientific">Methanobacterium paludis (strain DSM 25820 / JCM 18151 / SWAN1)</name>
    <dbReference type="NCBI Taxonomy" id="868131"/>
    <lineage>
        <taxon>Archaea</taxon>
        <taxon>Methanobacteriati</taxon>
        <taxon>Methanobacteriota</taxon>
        <taxon>Methanomada group</taxon>
        <taxon>Methanobacteria</taxon>
        <taxon>Methanobacteriales</taxon>
        <taxon>Methanobacteriaceae</taxon>
        <taxon>Methanobacterium</taxon>
    </lineage>
</organism>
<name>F6D4F9_METPW</name>
<dbReference type="Proteomes" id="UP000009231">
    <property type="component" value="Chromosome"/>
</dbReference>
<feature type="compositionally biased region" description="Low complexity" evidence="1">
    <location>
        <begin position="52"/>
        <end position="67"/>
    </location>
</feature>
<evidence type="ECO:0000313" key="2">
    <source>
        <dbReference type="EMBL" id="AEG18822.1"/>
    </source>
</evidence>
<dbReference type="GeneID" id="10669321"/>
<reference evidence="2 3" key="1">
    <citation type="journal article" date="2014" name="Int. J. Syst. Evol. Microbiol.">
        <title>Methanobacterium paludis sp. nov. and a novel strain of Methanobacterium lacus isolated from northern peatlands.</title>
        <authorList>
            <person name="Cadillo-Quiroz H."/>
            <person name="Brauer S.L."/>
            <person name="Goodson N."/>
            <person name="Yavitt J.B."/>
            <person name="Zinder S.H."/>
        </authorList>
    </citation>
    <scope>NUCLEOTIDE SEQUENCE [LARGE SCALE GENOMIC DNA]</scope>
    <source>
        <strain evidence="3">DSM 25820 / JCM 18151 / SWAN1</strain>
    </source>
</reference>
<evidence type="ECO:0000256" key="1">
    <source>
        <dbReference type="SAM" id="MobiDB-lite"/>
    </source>
</evidence>
<dbReference type="AlphaFoldDB" id="F6D4F9"/>
<dbReference type="EMBL" id="CP002772">
    <property type="protein sequence ID" value="AEG18822.1"/>
    <property type="molecule type" value="Genomic_DNA"/>
</dbReference>
<dbReference type="HOGENOM" id="CLU_122245_0_0_2"/>
<dbReference type="RefSeq" id="WP_013826321.1">
    <property type="nucleotide sequence ID" value="NC_015574.1"/>
</dbReference>
<accession>F6D4F9</accession>
<protein>
    <submittedName>
        <fullName evidence="2">Uncharacterized protein</fullName>
    </submittedName>
</protein>
<feature type="region of interest" description="Disordered" evidence="1">
    <location>
        <begin position="1"/>
        <end position="80"/>
    </location>
</feature>
<gene>
    <name evidence="2" type="ordered locus">MSWAN_1811</name>
</gene>